<feature type="region of interest" description="Disordered" evidence="1">
    <location>
        <begin position="47"/>
        <end position="71"/>
    </location>
</feature>
<accession>A0A024GFA6</accession>
<comment type="caution">
    <text evidence="2">The sequence shown here is derived from an EMBL/GenBank/DDBJ whole genome shotgun (WGS) entry which is preliminary data.</text>
</comment>
<organism evidence="2 3">
    <name type="scientific">Albugo candida</name>
    <dbReference type="NCBI Taxonomy" id="65357"/>
    <lineage>
        <taxon>Eukaryota</taxon>
        <taxon>Sar</taxon>
        <taxon>Stramenopiles</taxon>
        <taxon>Oomycota</taxon>
        <taxon>Peronosporomycetes</taxon>
        <taxon>Albuginales</taxon>
        <taxon>Albuginaceae</taxon>
        <taxon>Albugo</taxon>
    </lineage>
</organism>
<dbReference type="OrthoDB" id="117310at2759"/>
<proteinExistence type="predicted"/>
<dbReference type="STRING" id="65357.A0A024GFA6"/>
<dbReference type="Proteomes" id="UP000053237">
    <property type="component" value="Unassembled WGS sequence"/>
</dbReference>
<evidence type="ECO:0000313" key="3">
    <source>
        <dbReference type="Proteomes" id="UP000053237"/>
    </source>
</evidence>
<dbReference type="EMBL" id="CAIX01000086">
    <property type="protein sequence ID" value="CCI45017.1"/>
    <property type="molecule type" value="Genomic_DNA"/>
</dbReference>
<name>A0A024GFA6_9STRA</name>
<dbReference type="AlphaFoldDB" id="A0A024GFA6"/>
<evidence type="ECO:0000313" key="2">
    <source>
        <dbReference type="EMBL" id="CCI45017.1"/>
    </source>
</evidence>
<feature type="compositionally biased region" description="Acidic residues" evidence="1">
    <location>
        <begin position="62"/>
        <end position="71"/>
    </location>
</feature>
<keyword evidence="3" id="KW-1185">Reference proteome</keyword>
<evidence type="ECO:0000256" key="1">
    <source>
        <dbReference type="SAM" id="MobiDB-lite"/>
    </source>
</evidence>
<gene>
    <name evidence="2" type="ORF">BN9_058640</name>
</gene>
<sequence length="205" mass="24086">MTVLQRFNLNPFDCASNARATHSTRIHDEDERDETFKALQQMFKTLSSSQAELSNNSNHSPEEDELSQEELLEQRRSQREYYRNYILDSYKNHSKEYDDEEETESVEGAIRGRLLRGSFSNSLNMQVISRTRWNVEEKERLPLVKLPPYPALTSPADNPQLHVTFTEERIALRRRVGSVECIRHLNPPRSTWHFQMQHLSPLKGR</sequence>
<protein>
    <submittedName>
        <fullName evidence="2">Uncharacterized protein</fullName>
    </submittedName>
</protein>
<dbReference type="InParanoid" id="A0A024GFA6"/>
<reference evidence="2 3" key="1">
    <citation type="submission" date="2012-05" db="EMBL/GenBank/DDBJ databases">
        <title>Recombination and specialization in a pathogen metapopulation.</title>
        <authorList>
            <person name="Gardiner A."/>
            <person name="Kemen E."/>
            <person name="Schultz-Larsen T."/>
            <person name="MacLean D."/>
            <person name="Van Oosterhout C."/>
            <person name="Jones J.D.G."/>
        </authorList>
    </citation>
    <scope>NUCLEOTIDE SEQUENCE [LARGE SCALE GENOMIC DNA]</scope>
    <source>
        <strain evidence="2 3">Ac Nc2</strain>
    </source>
</reference>
<feature type="compositionally biased region" description="Polar residues" evidence="1">
    <location>
        <begin position="47"/>
        <end position="59"/>
    </location>
</feature>